<name>S9UV11_9TRYP</name>
<accession>S9UV11</accession>
<dbReference type="OrthoDB" id="444540at2759"/>
<sequence>MQREHPYVEPLPPLDRGDIMTTTTAVMFAPPTEADMTRADPLASRRGQRE</sequence>
<evidence type="ECO:0000313" key="2">
    <source>
        <dbReference type="EMBL" id="EPY32738.1"/>
    </source>
</evidence>
<dbReference type="EMBL" id="ATMH01002699">
    <property type="protein sequence ID" value="EPY32738.1"/>
    <property type="molecule type" value="Genomic_DNA"/>
</dbReference>
<reference evidence="2 3" key="1">
    <citation type="journal article" date="2013" name="PLoS ONE">
        <title>Predicting the Proteins of Angomonas deanei, Strigomonas culicis and Their Respective Endosymbionts Reveals New Aspects of the Trypanosomatidae Family.</title>
        <authorList>
            <person name="Motta M.C."/>
            <person name="Martins A.C."/>
            <person name="de Souza S.S."/>
            <person name="Catta-Preta C.M."/>
            <person name="Silva R."/>
            <person name="Klein C.C."/>
            <person name="de Almeida L.G."/>
            <person name="de Lima Cunha O."/>
            <person name="Ciapina L.P."/>
            <person name="Brocchi M."/>
            <person name="Colabardini A.C."/>
            <person name="de Araujo Lima B."/>
            <person name="Machado C.R."/>
            <person name="de Almeida Soares C.M."/>
            <person name="Probst C.M."/>
            <person name="de Menezes C.B."/>
            <person name="Thompson C.E."/>
            <person name="Bartholomeu D.C."/>
            <person name="Gradia D.F."/>
            <person name="Pavoni D.P."/>
            <person name="Grisard E.C."/>
            <person name="Fantinatti-Garboggini F."/>
            <person name="Marchini F.K."/>
            <person name="Rodrigues-Luiz G.F."/>
            <person name="Wagner G."/>
            <person name="Goldman G.H."/>
            <person name="Fietto J.L."/>
            <person name="Elias M.C."/>
            <person name="Goldman M.H."/>
            <person name="Sagot M.F."/>
            <person name="Pereira M."/>
            <person name="Stoco P.H."/>
            <person name="de Mendonca-Neto R.P."/>
            <person name="Teixeira S.M."/>
            <person name="Maciel T.E."/>
            <person name="de Oliveira Mendes T.A."/>
            <person name="Urmenyi T.P."/>
            <person name="de Souza W."/>
            <person name="Schenkman S."/>
            <person name="de Vasconcelos A.T."/>
        </authorList>
    </citation>
    <scope>NUCLEOTIDE SEQUENCE [LARGE SCALE GENOMIC DNA]</scope>
</reference>
<dbReference type="AlphaFoldDB" id="S9UV11"/>
<evidence type="ECO:0000313" key="3">
    <source>
        <dbReference type="Proteomes" id="UP000015354"/>
    </source>
</evidence>
<dbReference type="Proteomes" id="UP000015354">
    <property type="component" value="Unassembled WGS sequence"/>
</dbReference>
<organism evidence="2 3">
    <name type="scientific">Strigomonas culicis</name>
    <dbReference type="NCBI Taxonomy" id="28005"/>
    <lineage>
        <taxon>Eukaryota</taxon>
        <taxon>Discoba</taxon>
        <taxon>Euglenozoa</taxon>
        <taxon>Kinetoplastea</taxon>
        <taxon>Metakinetoplastina</taxon>
        <taxon>Trypanosomatida</taxon>
        <taxon>Trypanosomatidae</taxon>
        <taxon>Strigomonadinae</taxon>
        <taxon>Strigomonas</taxon>
    </lineage>
</organism>
<keyword evidence="3" id="KW-1185">Reference proteome</keyword>
<comment type="caution">
    <text evidence="2">The sequence shown here is derived from an EMBL/GenBank/DDBJ whole genome shotgun (WGS) entry which is preliminary data.</text>
</comment>
<protein>
    <submittedName>
        <fullName evidence="2">Uncharacterized protein</fullName>
    </submittedName>
</protein>
<gene>
    <name evidence="2" type="ORF">STCU_02699</name>
</gene>
<proteinExistence type="predicted"/>
<evidence type="ECO:0000256" key="1">
    <source>
        <dbReference type="SAM" id="MobiDB-lite"/>
    </source>
</evidence>
<feature type="region of interest" description="Disordered" evidence="1">
    <location>
        <begin position="30"/>
        <end position="50"/>
    </location>
</feature>